<organism evidence="2">
    <name type="scientific">Anguilla anguilla</name>
    <name type="common">European freshwater eel</name>
    <name type="synonym">Muraena anguilla</name>
    <dbReference type="NCBI Taxonomy" id="7936"/>
    <lineage>
        <taxon>Eukaryota</taxon>
        <taxon>Metazoa</taxon>
        <taxon>Chordata</taxon>
        <taxon>Craniata</taxon>
        <taxon>Vertebrata</taxon>
        <taxon>Euteleostomi</taxon>
        <taxon>Actinopterygii</taxon>
        <taxon>Neopterygii</taxon>
        <taxon>Teleostei</taxon>
        <taxon>Anguilliformes</taxon>
        <taxon>Anguillidae</taxon>
        <taxon>Anguilla</taxon>
    </lineage>
</organism>
<name>A0A0E9PKW8_ANGAN</name>
<sequence>MKHVHPDGKGHFQDDNSLIHRA</sequence>
<dbReference type="AlphaFoldDB" id="A0A0E9PKW8"/>
<dbReference type="EMBL" id="GBXM01104099">
    <property type="protein sequence ID" value="JAH04478.1"/>
    <property type="molecule type" value="Transcribed_RNA"/>
</dbReference>
<reference evidence="2" key="1">
    <citation type="submission" date="2014-11" db="EMBL/GenBank/DDBJ databases">
        <authorList>
            <person name="Amaro Gonzalez C."/>
        </authorList>
    </citation>
    <scope>NUCLEOTIDE SEQUENCE</scope>
</reference>
<protein>
    <submittedName>
        <fullName evidence="2">Uncharacterized protein</fullName>
    </submittedName>
</protein>
<accession>A0A0E9PKW8</accession>
<evidence type="ECO:0000256" key="1">
    <source>
        <dbReference type="SAM" id="MobiDB-lite"/>
    </source>
</evidence>
<proteinExistence type="predicted"/>
<evidence type="ECO:0000313" key="2">
    <source>
        <dbReference type="EMBL" id="JAH04478.1"/>
    </source>
</evidence>
<reference evidence="2" key="2">
    <citation type="journal article" date="2015" name="Fish Shellfish Immunol.">
        <title>Early steps in the European eel (Anguilla anguilla)-Vibrio vulnificus interaction in the gills: Role of the RtxA13 toxin.</title>
        <authorList>
            <person name="Callol A."/>
            <person name="Pajuelo D."/>
            <person name="Ebbesson L."/>
            <person name="Teles M."/>
            <person name="MacKenzie S."/>
            <person name="Amaro C."/>
        </authorList>
    </citation>
    <scope>NUCLEOTIDE SEQUENCE</scope>
</reference>
<feature type="region of interest" description="Disordered" evidence="1">
    <location>
        <begin position="1"/>
        <end position="22"/>
    </location>
</feature>